<feature type="region of interest" description="Disordered" evidence="1">
    <location>
        <begin position="37"/>
        <end position="104"/>
    </location>
</feature>
<comment type="caution">
    <text evidence="3">The sequence shown here is derived from an EMBL/GenBank/DDBJ whole genome shotgun (WGS) entry which is preliminary data.</text>
</comment>
<organism evidence="3 4">
    <name type="scientific">Cirrhinus mrigala</name>
    <name type="common">Mrigala</name>
    <dbReference type="NCBI Taxonomy" id="683832"/>
    <lineage>
        <taxon>Eukaryota</taxon>
        <taxon>Metazoa</taxon>
        <taxon>Chordata</taxon>
        <taxon>Craniata</taxon>
        <taxon>Vertebrata</taxon>
        <taxon>Euteleostomi</taxon>
        <taxon>Actinopterygii</taxon>
        <taxon>Neopterygii</taxon>
        <taxon>Teleostei</taxon>
        <taxon>Ostariophysi</taxon>
        <taxon>Cypriniformes</taxon>
        <taxon>Cyprinidae</taxon>
        <taxon>Labeoninae</taxon>
        <taxon>Labeonini</taxon>
        <taxon>Cirrhinus</taxon>
    </lineage>
</organism>
<dbReference type="EMBL" id="JAMKFB020000005">
    <property type="protein sequence ID" value="KAL0192939.1"/>
    <property type="molecule type" value="Genomic_DNA"/>
</dbReference>
<keyword evidence="2" id="KW-0732">Signal</keyword>
<proteinExistence type="predicted"/>
<accession>A0ABD0R3G1</accession>
<feature type="compositionally biased region" description="Basic and acidic residues" evidence="1">
    <location>
        <begin position="57"/>
        <end position="76"/>
    </location>
</feature>
<evidence type="ECO:0000313" key="4">
    <source>
        <dbReference type="Proteomes" id="UP001529510"/>
    </source>
</evidence>
<protein>
    <submittedName>
        <fullName evidence="3">Uncharacterized protein</fullName>
    </submittedName>
</protein>
<feature type="non-terminal residue" evidence="3">
    <location>
        <position position="104"/>
    </location>
</feature>
<feature type="chain" id="PRO_5044793235" evidence="2">
    <location>
        <begin position="16"/>
        <end position="104"/>
    </location>
</feature>
<feature type="non-terminal residue" evidence="3">
    <location>
        <position position="1"/>
    </location>
</feature>
<feature type="signal peptide" evidence="2">
    <location>
        <begin position="1"/>
        <end position="15"/>
    </location>
</feature>
<reference evidence="3 4" key="1">
    <citation type="submission" date="2024-05" db="EMBL/GenBank/DDBJ databases">
        <title>Genome sequencing and assembly of Indian major carp, Cirrhinus mrigala (Hamilton, 1822).</title>
        <authorList>
            <person name="Mohindra V."/>
            <person name="Chowdhury L.M."/>
            <person name="Lal K."/>
            <person name="Jena J.K."/>
        </authorList>
    </citation>
    <scope>NUCLEOTIDE SEQUENCE [LARGE SCALE GENOMIC DNA]</scope>
    <source>
        <strain evidence="3">CM1030</strain>
        <tissue evidence="3">Blood</tissue>
    </source>
</reference>
<evidence type="ECO:0000256" key="2">
    <source>
        <dbReference type="SAM" id="SignalP"/>
    </source>
</evidence>
<keyword evidence="4" id="KW-1185">Reference proteome</keyword>
<dbReference type="Proteomes" id="UP001529510">
    <property type="component" value="Unassembled WGS sequence"/>
</dbReference>
<name>A0ABD0R3G1_CIRMR</name>
<gene>
    <name evidence="3" type="ORF">M9458_011235</name>
</gene>
<evidence type="ECO:0000313" key="3">
    <source>
        <dbReference type="EMBL" id="KAL0192939.1"/>
    </source>
</evidence>
<dbReference type="AlphaFoldDB" id="A0ABD0R3G1"/>
<sequence>HLLGCPMLVLHQVLACLRGPSWGPALDPAPLLALPGPPSVPHALQGQGAGDYSQDMHPMHKPMEGMHEKGMGDDMHYGQMKGVSMRSLHSGMGPPQSPMDQHSQ</sequence>
<evidence type="ECO:0000256" key="1">
    <source>
        <dbReference type="SAM" id="MobiDB-lite"/>
    </source>
</evidence>